<dbReference type="EMBL" id="AMCI01006587">
    <property type="protein sequence ID" value="EJW94073.1"/>
    <property type="molecule type" value="Genomic_DNA"/>
</dbReference>
<gene>
    <name evidence="1" type="ORF">EVA_17821</name>
</gene>
<name>J9FI37_9ZZZZ</name>
<sequence>MRKDRLRLVSAMLLLSGLSAGYLQAAPHAAAT</sequence>
<proteinExistence type="predicted"/>
<accession>J9FI37</accession>
<organism evidence="1">
    <name type="scientific">gut metagenome</name>
    <dbReference type="NCBI Taxonomy" id="749906"/>
    <lineage>
        <taxon>unclassified sequences</taxon>
        <taxon>metagenomes</taxon>
        <taxon>organismal metagenomes</taxon>
    </lineage>
</organism>
<feature type="non-terminal residue" evidence="1">
    <location>
        <position position="32"/>
    </location>
</feature>
<reference evidence="1" key="1">
    <citation type="journal article" date="2012" name="PLoS ONE">
        <title>Gene sets for utilization of primary and secondary nutrition supplies in the distal gut of endangered iberian lynx.</title>
        <authorList>
            <person name="Alcaide M."/>
            <person name="Messina E."/>
            <person name="Richter M."/>
            <person name="Bargiela R."/>
            <person name="Peplies J."/>
            <person name="Huws S.A."/>
            <person name="Newbold C.J."/>
            <person name="Golyshin P.N."/>
            <person name="Simon M.A."/>
            <person name="Lopez G."/>
            <person name="Yakimov M.M."/>
            <person name="Ferrer M."/>
        </authorList>
    </citation>
    <scope>NUCLEOTIDE SEQUENCE</scope>
</reference>
<dbReference type="AlphaFoldDB" id="J9FI37"/>
<evidence type="ECO:0000313" key="1">
    <source>
        <dbReference type="EMBL" id="EJW94073.1"/>
    </source>
</evidence>
<protein>
    <submittedName>
        <fullName evidence="1">Secreted protein</fullName>
    </submittedName>
</protein>
<comment type="caution">
    <text evidence="1">The sequence shown here is derived from an EMBL/GenBank/DDBJ whole genome shotgun (WGS) entry which is preliminary data.</text>
</comment>